<keyword evidence="5" id="KW-0460">Magnesium</keyword>
<dbReference type="PROSITE" id="PS51987">
    <property type="entry name" value="GS_CATALYTIC"/>
    <property type="match status" value="1"/>
</dbReference>
<keyword evidence="2 9" id="KW-0436">Ligase</keyword>
<dbReference type="InterPro" id="IPR014746">
    <property type="entry name" value="Gln_synth/guanido_kin_cat_dom"/>
</dbReference>
<keyword evidence="10" id="KW-1185">Reference proteome</keyword>
<dbReference type="SUPFAM" id="SSF55931">
    <property type="entry name" value="Glutamine synthetase/guanido kinase"/>
    <property type="match status" value="1"/>
</dbReference>
<dbReference type="HOGENOM" id="CLU_017290_6_0_0"/>
<evidence type="ECO:0000256" key="7">
    <source>
        <dbReference type="RuleBase" id="RU000384"/>
    </source>
</evidence>
<dbReference type="Gene3D" id="3.10.20.70">
    <property type="entry name" value="Glutamine synthetase, N-terminal domain"/>
    <property type="match status" value="1"/>
</dbReference>
<dbReference type="OrthoDB" id="9807095at2"/>
<evidence type="ECO:0000259" key="8">
    <source>
        <dbReference type="PROSITE" id="PS51987"/>
    </source>
</evidence>
<dbReference type="GO" id="GO:0006542">
    <property type="term" value="P:glutamine biosynthetic process"/>
    <property type="evidence" value="ECO:0007669"/>
    <property type="project" value="InterPro"/>
</dbReference>
<gene>
    <name evidence="9" type="primary">glnA</name>
    <name evidence="9" type="ordered locus">Deide_3p00760</name>
</gene>
<geneLocation type="plasmid" evidence="10">
    <name>pDeide3</name>
</geneLocation>
<dbReference type="SUPFAM" id="SSF54368">
    <property type="entry name" value="Glutamine synthetase, N-terminal domain"/>
    <property type="match status" value="1"/>
</dbReference>
<keyword evidence="3" id="KW-0547">Nucleotide-binding</keyword>
<sequence>MNIQQLREAGVQYVRILWTDHANLIRAKAAHLSLLDAGLPDGVGIAAAQLALPVMADVVVPGAGLGPVGEVRLVPDWDTLTVLPYAPAQAQVLGDLRLGAGPWDCCPRAFLREQIRAAAQFGLTVNAAFENEFFLLRRDNGSYTPADTTVFAHTSGFNRHARFMLDLSAALEAQGLQPEFYYPEAGPGQQELSVRYSDALQAADQQITFRETARGVAEAHGLVASFLPKPFEGVAGSGCHLNLSLWRDGANAMADPHHPTGISREGQHFLAGVLFHLPALCALSVPSHNSYHRLRPHFWAGAYTAWGYENREAALRVSRAGHACSRFELKTSDASANPYLALGALIAAGLDGIEQQRPLPAEAVGDPALMSEEARRASGIELLPQSLHEAVTALERNTVLLDALGEARSRAYLAVRRAEWTALKDLNLPEELQLLAERY</sequence>
<evidence type="ECO:0000256" key="4">
    <source>
        <dbReference type="ARBA" id="ARBA00022840"/>
    </source>
</evidence>
<dbReference type="EMBL" id="CP001117">
    <property type="protein sequence ID" value="ACO48010.1"/>
    <property type="molecule type" value="Genomic_DNA"/>
</dbReference>
<dbReference type="GO" id="GO:0005524">
    <property type="term" value="F:ATP binding"/>
    <property type="evidence" value="ECO:0007669"/>
    <property type="project" value="UniProtKB-KW"/>
</dbReference>
<dbReference type="RefSeq" id="WP_012694883.1">
    <property type="nucleotide sequence ID" value="NC_012528.1"/>
</dbReference>
<name>C1D3D1_DEIDV</name>
<dbReference type="AlphaFoldDB" id="C1D3D1"/>
<dbReference type="PROSITE" id="PS00181">
    <property type="entry name" value="GLNA_ATP"/>
    <property type="match status" value="1"/>
</dbReference>
<evidence type="ECO:0000256" key="5">
    <source>
        <dbReference type="ARBA" id="ARBA00022842"/>
    </source>
</evidence>
<comment type="cofactor">
    <cofactor evidence="1">
        <name>Mg(2+)</name>
        <dbReference type="ChEBI" id="CHEBI:18420"/>
    </cofactor>
</comment>
<feature type="domain" description="GS catalytic" evidence="8">
    <location>
        <begin position="107"/>
        <end position="439"/>
    </location>
</feature>
<evidence type="ECO:0000313" key="9">
    <source>
        <dbReference type="EMBL" id="ACO48010.1"/>
    </source>
</evidence>
<organism evidence="9 10">
    <name type="scientific">Deinococcus deserti (strain DSM 17065 / CIP 109153 / LMG 22923 / VCD115)</name>
    <dbReference type="NCBI Taxonomy" id="546414"/>
    <lineage>
        <taxon>Bacteria</taxon>
        <taxon>Thermotogati</taxon>
        <taxon>Deinococcota</taxon>
        <taxon>Deinococci</taxon>
        <taxon>Deinococcales</taxon>
        <taxon>Deinococcaceae</taxon>
        <taxon>Deinococcus</taxon>
    </lineage>
</organism>
<evidence type="ECO:0000313" key="10">
    <source>
        <dbReference type="Proteomes" id="UP000002208"/>
    </source>
</evidence>
<evidence type="ECO:0000256" key="3">
    <source>
        <dbReference type="ARBA" id="ARBA00022741"/>
    </source>
</evidence>
<proteinExistence type="inferred from homology"/>
<keyword evidence="9" id="KW-0614">Plasmid</keyword>
<keyword evidence="4" id="KW-0067">ATP-binding</keyword>
<protein>
    <submittedName>
        <fullName evidence="9">Putative glutamate--ammonia ligase (Glutamine synthetase)</fullName>
    </submittedName>
</protein>
<dbReference type="Proteomes" id="UP000002208">
    <property type="component" value="Plasmid 3"/>
</dbReference>
<reference evidence="9 10" key="1">
    <citation type="journal article" date="2009" name="PLoS Genet.">
        <title>Alliance of proteomics and genomics to unravel the specificities of Sahara bacterium Deinococcus deserti.</title>
        <authorList>
            <person name="de Groot A."/>
            <person name="Dulermo R."/>
            <person name="Ortet P."/>
            <person name="Blanchard L."/>
            <person name="Guerin P."/>
            <person name="Fernandez B."/>
            <person name="Vacherie B."/>
            <person name="Dossat C."/>
            <person name="Jolivet E."/>
            <person name="Siguier P."/>
            <person name="Chandler M."/>
            <person name="Barakat M."/>
            <person name="Dedieu A."/>
            <person name="Barbe V."/>
            <person name="Heulin T."/>
            <person name="Sommer S."/>
            <person name="Achouak W."/>
            <person name="Armengaud J."/>
        </authorList>
    </citation>
    <scope>NUCLEOTIDE SEQUENCE [LARGE SCALE GENOMIC DNA]</scope>
    <source>
        <strain evidence="10">DSM 17065 / CIP 109153 / LMG 22923 / VCD115</strain>
        <plasmid evidence="10">pDeide3</plasmid>
    </source>
</reference>
<dbReference type="PANTHER" id="PTHR43785">
    <property type="entry name" value="GAMMA-GLUTAMYLPUTRESCINE SYNTHETASE"/>
    <property type="match status" value="1"/>
</dbReference>
<dbReference type="KEGG" id="ddr:Deide_3p00760"/>
<dbReference type="SMART" id="SM01230">
    <property type="entry name" value="Gln-synt_C"/>
    <property type="match status" value="1"/>
</dbReference>
<dbReference type="GO" id="GO:0004356">
    <property type="term" value="F:glutamine synthetase activity"/>
    <property type="evidence" value="ECO:0007669"/>
    <property type="project" value="InterPro"/>
</dbReference>
<dbReference type="PANTHER" id="PTHR43785:SF2">
    <property type="entry name" value="TYPE-1 GLUTAMINE SYNTHETASE 1"/>
    <property type="match status" value="1"/>
</dbReference>
<dbReference type="InterPro" id="IPR008147">
    <property type="entry name" value="Gln_synt_N"/>
</dbReference>
<evidence type="ECO:0000256" key="2">
    <source>
        <dbReference type="ARBA" id="ARBA00022598"/>
    </source>
</evidence>
<comment type="similarity">
    <text evidence="6 7">Belongs to the glutamine synthetase family.</text>
</comment>
<dbReference type="InterPro" id="IPR027303">
    <property type="entry name" value="Gln_synth_gly_rich_site"/>
</dbReference>
<evidence type="ECO:0000256" key="6">
    <source>
        <dbReference type="PROSITE-ProRule" id="PRU01331"/>
    </source>
</evidence>
<dbReference type="Pfam" id="PF00120">
    <property type="entry name" value="Gln-synt_C"/>
    <property type="match status" value="1"/>
</dbReference>
<dbReference type="InterPro" id="IPR036651">
    <property type="entry name" value="Gln_synt_N_sf"/>
</dbReference>
<dbReference type="Gene3D" id="3.30.590.10">
    <property type="entry name" value="Glutamine synthetase/guanido kinase, catalytic domain"/>
    <property type="match status" value="1"/>
</dbReference>
<dbReference type="InterPro" id="IPR008146">
    <property type="entry name" value="Gln_synth_cat_dom"/>
</dbReference>
<evidence type="ECO:0000256" key="1">
    <source>
        <dbReference type="ARBA" id="ARBA00001946"/>
    </source>
</evidence>
<dbReference type="Pfam" id="PF16952">
    <property type="entry name" value="Gln-synt_N_2"/>
    <property type="match status" value="1"/>
</dbReference>
<accession>C1D3D1</accession>